<dbReference type="RefSeq" id="NP_983395.1">
    <property type="nucleotide sequence ID" value="NM_208748.1"/>
</dbReference>
<evidence type="ECO:0000256" key="2">
    <source>
        <dbReference type="SAM" id="SignalP"/>
    </source>
</evidence>
<dbReference type="Proteomes" id="UP000000591">
    <property type="component" value="Chromosome III"/>
</dbReference>
<dbReference type="KEGG" id="ago:AGOS_ACL009C"/>
<dbReference type="PANTHER" id="PTHR36089:SF1">
    <property type="entry name" value="CHITIN SYNTHASE 3 COMPLEX PROTEIN CSI2-RELATED"/>
    <property type="match status" value="1"/>
</dbReference>
<feature type="chain" id="PRO_5004285426" evidence="2">
    <location>
        <begin position="31"/>
        <end position="321"/>
    </location>
</feature>
<dbReference type="GeneID" id="4619520"/>
<sequence>MKLHISRQSINNSWLLLLLLLPCTFCQVLAISTVRGRRFNSTTPGIITNPRHPIRYHRSITSIPIPKRPTERPTDTRRRVTTIAPQQNRAAHANITKIPASYTNQQIASQTTHIMEYTPGIPSPHNNQNIQKSVLPSGMLFLAFGIALCVVITAFLVSWGIVFLRSWYFARKEHRFQAMASRYQNAALYNLSSDSADSAPYDSDLVLKVRKMDQLNRLSLYSLGSMSSLGGGEHSKDANRRSLENRASMYISPTNLIQHQKLFMLSTRTPSTLSLTPTAALKDLPFPAPASTRAASGLPLRHSMASTKYIPKSSAPLPPTA</sequence>
<evidence type="ECO:0000313" key="4">
    <source>
        <dbReference type="Proteomes" id="UP000000591"/>
    </source>
</evidence>
<dbReference type="OrthoDB" id="4065319at2759"/>
<dbReference type="InterPro" id="IPR051009">
    <property type="entry name" value="PRM"/>
</dbReference>
<keyword evidence="1" id="KW-0472">Membrane</keyword>
<name>Q75CB8_EREGS</name>
<feature type="signal peptide" evidence="2">
    <location>
        <begin position="1"/>
        <end position="30"/>
    </location>
</feature>
<reference evidence="4" key="2">
    <citation type="journal article" date="2013" name="G3 (Bethesda)">
        <title>Genomes of Ashbya fungi isolated from insects reveal four mating-type loci, numerous translocations, lack of transposons, and distinct gene duplications.</title>
        <authorList>
            <person name="Dietrich F.S."/>
            <person name="Voegeli S."/>
            <person name="Kuo S."/>
            <person name="Philippsen P."/>
        </authorList>
    </citation>
    <scope>GENOME REANNOTATION</scope>
    <source>
        <strain evidence="4">ATCC 10895 / CBS 109.51 / FGSC 9923 / NRRL Y-1056</strain>
    </source>
</reference>
<keyword evidence="1" id="KW-0812">Transmembrane</keyword>
<evidence type="ECO:0000313" key="3">
    <source>
        <dbReference type="EMBL" id="AAS51219.1"/>
    </source>
</evidence>
<dbReference type="EMBL" id="AE016816">
    <property type="protein sequence ID" value="AAS51219.1"/>
    <property type="molecule type" value="Genomic_DNA"/>
</dbReference>
<accession>Q75CB8</accession>
<dbReference type="PANTHER" id="PTHR36089">
    <property type="entry name" value="CHITIN SYNTHASE 3 COMPLEX PROTEIN CSI2-RELATED"/>
    <property type="match status" value="1"/>
</dbReference>
<keyword evidence="4" id="KW-1185">Reference proteome</keyword>
<dbReference type="GO" id="GO:0000324">
    <property type="term" value="C:fungal-type vacuole"/>
    <property type="evidence" value="ECO:0000318"/>
    <property type="project" value="GO_Central"/>
</dbReference>
<protein>
    <submittedName>
        <fullName evidence="3">ACL009Cp</fullName>
    </submittedName>
</protein>
<proteinExistence type="predicted"/>
<keyword evidence="1" id="KW-1133">Transmembrane helix</keyword>
<dbReference type="GO" id="GO:0005935">
    <property type="term" value="C:cellular bud neck"/>
    <property type="evidence" value="ECO:0000318"/>
    <property type="project" value="GO_Central"/>
</dbReference>
<keyword evidence="2" id="KW-0732">Signal</keyword>
<organism evidence="3 4">
    <name type="scientific">Eremothecium gossypii (strain ATCC 10895 / CBS 109.51 / FGSC 9923 / NRRL Y-1056)</name>
    <name type="common">Yeast</name>
    <name type="synonym">Ashbya gossypii</name>
    <dbReference type="NCBI Taxonomy" id="284811"/>
    <lineage>
        <taxon>Eukaryota</taxon>
        <taxon>Fungi</taxon>
        <taxon>Dikarya</taxon>
        <taxon>Ascomycota</taxon>
        <taxon>Saccharomycotina</taxon>
        <taxon>Saccharomycetes</taxon>
        <taxon>Saccharomycetales</taxon>
        <taxon>Saccharomycetaceae</taxon>
        <taxon>Eremothecium</taxon>
    </lineage>
</organism>
<dbReference type="InParanoid" id="Q75CB8"/>
<gene>
    <name evidence="3" type="ORF">AGOS_ACL009C</name>
</gene>
<dbReference type="HOGENOM" id="CLU_865923_0_0_1"/>
<reference evidence="3 4" key="1">
    <citation type="journal article" date="2004" name="Science">
        <title>The Ashbya gossypii genome as a tool for mapping the ancient Saccharomyces cerevisiae genome.</title>
        <authorList>
            <person name="Dietrich F.S."/>
            <person name="Voegeli S."/>
            <person name="Brachat S."/>
            <person name="Lerch A."/>
            <person name="Gates K."/>
            <person name="Steiner S."/>
            <person name="Mohr C."/>
            <person name="Pohlmann R."/>
            <person name="Luedi P."/>
            <person name="Choi S."/>
            <person name="Wing R.A."/>
            <person name="Flavier A."/>
            <person name="Gaffney T.D."/>
            <person name="Philippsen P."/>
        </authorList>
    </citation>
    <scope>NUCLEOTIDE SEQUENCE [LARGE SCALE GENOMIC DNA]</scope>
    <source>
        <strain evidence="4">ATCC 10895 / CBS 109.51 / FGSC 9923 / NRRL Y-1056</strain>
    </source>
</reference>
<evidence type="ECO:0000256" key="1">
    <source>
        <dbReference type="SAM" id="Phobius"/>
    </source>
</evidence>
<feature type="transmembrane region" description="Helical" evidence="1">
    <location>
        <begin position="139"/>
        <end position="164"/>
    </location>
</feature>
<dbReference type="AlphaFoldDB" id="Q75CB8"/>